<dbReference type="InterPro" id="IPR007345">
    <property type="entry name" value="Polysacch_pyruvyl_Trfase"/>
</dbReference>
<keyword evidence="1" id="KW-0732">Signal</keyword>
<accession>D8TL85</accession>
<dbReference type="AlphaFoldDB" id="D8TL85"/>
<feature type="chain" id="PRO_5003123676" description="Polysaccharide pyruvyl transferase domain-containing protein" evidence="1">
    <location>
        <begin position="18"/>
        <end position="427"/>
    </location>
</feature>
<evidence type="ECO:0000313" key="4">
    <source>
        <dbReference type="Proteomes" id="UP000001058"/>
    </source>
</evidence>
<keyword evidence="4" id="KW-1185">Reference proteome</keyword>
<dbReference type="Proteomes" id="UP000001058">
    <property type="component" value="Unassembled WGS sequence"/>
</dbReference>
<dbReference type="EMBL" id="GL378326">
    <property type="protein sequence ID" value="EFJ51828.1"/>
    <property type="molecule type" value="Genomic_DNA"/>
</dbReference>
<proteinExistence type="predicted"/>
<gene>
    <name evidence="3" type="ORF">VOLCADRAFT_87394</name>
</gene>
<protein>
    <recommendedName>
        <fullName evidence="2">Polysaccharide pyruvyl transferase domain-containing protein</fullName>
    </recommendedName>
</protein>
<dbReference type="RefSeq" id="XP_002947238.1">
    <property type="nucleotide sequence ID" value="XM_002947192.1"/>
</dbReference>
<dbReference type="OrthoDB" id="559927at2759"/>
<feature type="domain" description="Polysaccharide pyruvyl transferase" evidence="2">
    <location>
        <begin position="267"/>
        <end position="318"/>
    </location>
</feature>
<evidence type="ECO:0000259" key="2">
    <source>
        <dbReference type="Pfam" id="PF04230"/>
    </source>
</evidence>
<organism evidence="4">
    <name type="scientific">Volvox carteri f. nagariensis</name>
    <dbReference type="NCBI Taxonomy" id="3068"/>
    <lineage>
        <taxon>Eukaryota</taxon>
        <taxon>Viridiplantae</taxon>
        <taxon>Chlorophyta</taxon>
        <taxon>core chlorophytes</taxon>
        <taxon>Chlorophyceae</taxon>
        <taxon>CS clade</taxon>
        <taxon>Chlamydomonadales</taxon>
        <taxon>Volvocaceae</taxon>
        <taxon>Volvox</taxon>
    </lineage>
</organism>
<dbReference type="Pfam" id="PF04230">
    <property type="entry name" value="PS_pyruv_trans"/>
    <property type="match status" value="1"/>
</dbReference>
<dbReference type="KEGG" id="vcn:VOLCADRAFT_87394"/>
<dbReference type="GeneID" id="9620201"/>
<sequence>MQNTKFLLLRLTTLIIATVPNSLCGYSGMGRLRGLYVGWIGHANLGDELVLDIFGHLLRDVLLEQGMYQRASLEYQPAFVSGQSQQLNFSTYGFAVLGGGSLLEAGYSAWTNQCDGLGNAKVPLYVHGTGTQLGLKDHDFRNPKCLQPPVWGGVRGHFTNALLANLSQHFQSNISFELPVFGDSGILADRIFPRVSSALVAELEGAIDRRSSAGVICISGSIQSGQTDTADLILAWVSKYIIVLLPVDPETADRQVVITWKVRTASPNANGGLFFNPQVTNYGVWLALLSRCDLVISSRLHAAVMAAAVGVPFVMLYTNENTMLYRKGKDFLLGTIGPDGWEEFLVRRSEFNGSLAAVDNLLRTVRSRHPRQKSAFDRAIEHAQSSYMSSLRAFVRTVIPDNFRSFKDVHIRISRYLDSASFDLLFE</sequence>
<dbReference type="InParanoid" id="D8TL85"/>
<feature type="signal peptide" evidence="1">
    <location>
        <begin position="1"/>
        <end position="17"/>
    </location>
</feature>
<reference evidence="3 4" key="1">
    <citation type="journal article" date="2010" name="Science">
        <title>Genomic analysis of organismal complexity in the multicellular green alga Volvox carteri.</title>
        <authorList>
            <person name="Prochnik S.E."/>
            <person name="Umen J."/>
            <person name="Nedelcu A.M."/>
            <person name="Hallmann A."/>
            <person name="Miller S.M."/>
            <person name="Nishii I."/>
            <person name="Ferris P."/>
            <person name="Kuo A."/>
            <person name="Mitros T."/>
            <person name="Fritz-Laylin L.K."/>
            <person name="Hellsten U."/>
            <person name="Chapman J."/>
            <person name="Simakov O."/>
            <person name="Rensing S.A."/>
            <person name="Terry A."/>
            <person name="Pangilinan J."/>
            <person name="Kapitonov V."/>
            <person name="Jurka J."/>
            <person name="Salamov A."/>
            <person name="Shapiro H."/>
            <person name="Schmutz J."/>
            <person name="Grimwood J."/>
            <person name="Lindquist E."/>
            <person name="Lucas S."/>
            <person name="Grigoriev I.V."/>
            <person name="Schmitt R."/>
            <person name="Kirk D."/>
            <person name="Rokhsar D.S."/>
        </authorList>
    </citation>
    <scope>NUCLEOTIDE SEQUENCE [LARGE SCALE GENOMIC DNA]</scope>
    <source>
        <strain evidence="4">f. Nagariensis / Eve</strain>
    </source>
</reference>
<evidence type="ECO:0000313" key="3">
    <source>
        <dbReference type="EMBL" id="EFJ51828.1"/>
    </source>
</evidence>
<evidence type="ECO:0000256" key="1">
    <source>
        <dbReference type="SAM" id="SignalP"/>
    </source>
</evidence>
<name>D8TL85_VOLCA</name>